<evidence type="ECO:0000313" key="4">
    <source>
        <dbReference type="Proteomes" id="UP000191905"/>
    </source>
</evidence>
<dbReference type="AlphaFoldDB" id="A0A1V8RUU6"/>
<gene>
    <name evidence="3" type="ORF">BFN67_12065</name>
</gene>
<dbReference type="Proteomes" id="UP000191905">
    <property type="component" value="Unassembled WGS sequence"/>
</dbReference>
<protein>
    <submittedName>
        <fullName evidence="3">NAD(P)H dehydrogenase</fullName>
    </submittedName>
</protein>
<dbReference type="GO" id="GO:0003955">
    <property type="term" value="F:NAD(P)H dehydrogenase (quinone) activity"/>
    <property type="evidence" value="ECO:0007669"/>
    <property type="project" value="TreeGrafter"/>
</dbReference>
<dbReference type="RefSeq" id="WP_080918339.1">
    <property type="nucleotide sequence ID" value="NZ_MDET01000004.1"/>
</dbReference>
<dbReference type="GO" id="GO:0009055">
    <property type="term" value="F:electron transfer activity"/>
    <property type="evidence" value="ECO:0007669"/>
    <property type="project" value="TreeGrafter"/>
</dbReference>
<dbReference type="PANTHER" id="PTHR47307">
    <property type="entry name" value="GLUTATHIONE-REGULATED POTASSIUM-EFFLUX SYSTEM ANCILLARY PROTEIN KEFG"/>
    <property type="match status" value="1"/>
</dbReference>
<feature type="domain" description="Flavodoxin-like fold" evidence="2">
    <location>
        <begin position="1"/>
        <end position="175"/>
    </location>
</feature>
<keyword evidence="1" id="KW-0560">Oxidoreductase</keyword>
<evidence type="ECO:0000259" key="2">
    <source>
        <dbReference type="Pfam" id="PF02525"/>
    </source>
</evidence>
<organism evidence="3 4">
    <name type="scientific">Manganibacter manganicus</name>
    <dbReference type="NCBI Taxonomy" id="1873176"/>
    <lineage>
        <taxon>Bacteria</taxon>
        <taxon>Pseudomonadati</taxon>
        <taxon>Pseudomonadota</taxon>
        <taxon>Alphaproteobacteria</taxon>
        <taxon>Hyphomicrobiales</taxon>
        <taxon>Phyllobacteriaceae</taxon>
        <taxon>Manganibacter</taxon>
    </lineage>
</organism>
<sequence length="189" mass="21007">MKTLILSFHPEPRHSVTNAALARAANALDGVEVIDMQTLYPSGHIDMFTDGAVEAERLLSADHIVLQFPVQWYSVPTLMKAWMDAVLTRMFYLFHETEGAHLEGTPVMLAATAGNVPEAYTPKGQNLIPLVNLLNPLRAMAYRCKLRWEEPFLVYRAGKLSEAELAEAATRYAETLRAWAARPVEALAA</sequence>
<dbReference type="Pfam" id="PF02525">
    <property type="entry name" value="Flavodoxin_2"/>
    <property type="match status" value="1"/>
</dbReference>
<dbReference type="PANTHER" id="PTHR47307:SF1">
    <property type="entry name" value="GLUTATHIONE-REGULATED POTASSIUM-EFFLUX SYSTEM ANCILLARY PROTEIN KEFG"/>
    <property type="match status" value="1"/>
</dbReference>
<reference evidence="3 4" key="1">
    <citation type="journal article" date="2016" name="Int. J. Syst. Evol. Microbiol.">
        <title>Pseudaminobacter manganicus sp. nov., isolated from sludge of a manganese mine.</title>
        <authorList>
            <person name="Li J."/>
            <person name="Huang J."/>
            <person name="Liao S."/>
            <person name="Wang G."/>
        </authorList>
    </citation>
    <scope>NUCLEOTIDE SEQUENCE [LARGE SCALE GENOMIC DNA]</scope>
    <source>
        <strain evidence="3 4">JH-7</strain>
    </source>
</reference>
<dbReference type="SUPFAM" id="SSF52218">
    <property type="entry name" value="Flavoproteins"/>
    <property type="match status" value="1"/>
</dbReference>
<dbReference type="GO" id="GO:0010181">
    <property type="term" value="F:FMN binding"/>
    <property type="evidence" value="ECO:0007669"/>
    <property type="project" value="TreeGrafter"/>
</dbReference>
<keyword evidence="4" id="KW-1185">Reference proteome</keyword>
<comment type="caution">
    <text evidence="3">The sequence shown here is derived from an EMBL/GenBank/DDBJ whole genome shotgun (WGS) entry which is preliminary data.</text>
</comment>
<accession>A0A1V8RUU6</accession>
<evidence type="ECO:0000256" key="1">
    <source>
        <dbReference type="ARBA" id="ARBA00023002"/>
    </source>
</evidence>
<dbReference type="OrthoDB" id="9798454at2"/>
<name>A0A1V8RUU6_9HYPH</name>
<dbReference type="InterPro" id="IPR046980">
    <property type="entry name" value="KefG/KefF"/>
</dbReference>
<dbReference type="InterPro" id="IPR029039">
    <property type="entry name" value="Flavoprotein-like_sf"/>
</dbReference>
<evidence type="ECO:0000313" key="3">
    <source>
        <dbReference type="EMBL" id="OQM76918.1"/>
    </source>
</evidence>
<dbReference type="Gene3D" id="3.40.50.360">
    <property type="match status" value="1"/>
</dbReference>
<dbReference type="InterPro" id="IPR003680">
    <property type="entry name" value="Flavodoxin_fold"/>
</dbReference>
<proteinExistence type="predicted"/>
<dbReference type="STRING" id="1873176.BFN67_12065"/>
<dbReference type="EMBL" id="MDET01000004">
    <property type="protein sequence ID" value="OQM76918.1"/>
    <property type="molecule type" value="Genomic_DNA"/>
</dbReference>